<keyword evidence="3" id="KW-0732">Signal</keyword>
<feature type="signal peptide" evidence="3">
    <location>
        <begin position="1"/>
        <end position="26"/>
    </location>
</feature>
<dbReference type="OrthoDB" id="3210850at2759"/>
<feature type="chain" id="PRO_5003468852" description="Transmembrane protein" evidence="3">
    <location>
        <begin position="27"/>
        <end position="657"/>
    </location>
</feature>
<feature type="compositionally biased region" description="Polar residues" evidence="1">
    <location>
        <begin position="444"/>
        <end position="458"/>
    </location>
</feature>
<keyword evidence="2" id="KW-1133">Transmembrane helix</keyword>
<feature type="compositionally biased region" description="Polar residues" evidence="1">
    <location>
        <begin position="501"/>
        <end position="511"/>
    </location>
</feature>
<evidence type="ECO:0000256" key="3">
    <source>
        <dbReference type="SAM" id="SignalP"/>
    </source>
</evidence>
<name>G4T9G1_SERID</name>
<evidence type="ECO:0000313" key="5">
    <source>
        <dbReference type="Proteomes" id="UP000007148"/>
    </source>
</evidence>
<dbReference type="PANTHER" id="PTHR38848">
    <property type="entry name" value="G-PROTEIN COUPLED RECEPTORS FAMILY 3 PROFILE DOMAIN-CONTAINING PROTEIN"/>
    <property type="match status" value="1"/>
</dbReference>
<feature type="compositionally biased region" description="Basic residues" evidence="1">
    <location>
        <begin position="415"/>
        <end position="426"/>
    </location>
</feature>
<feature type="compositionally biased region" description="Polar residues" evidence="1">
    <location>
        <begin position="560"/>
        <end position="578"/>
    </location>
</feature>
<dbReference type="Proteomes" id="UP000007148">
    <property type="component" value="Unassembled WGS sequence"/>
</dbReference>
<accession>G4T9G1</accession>
<dbReference type="HOGENOM" id="CLU_455053_0_0_1"/>
<dbReference type="InParanoid" id="G4T9G1"/>
<keyword evidence="2" id="KW-0472">Membrane</keyword>
<feature type="transmembrane region" description="Helical" evidence="2">
    <location>
        <begin position="50"/>
        <end position="68"/>
    </location>
</feature>
<comment type="caution">
    <text evidence="4">The sequence shown here is derived from an EMBL/GenBank/DDBJ whole genome shotgun (WGS) entry which is preliminary data.</text>
</comment>
<evidence type="ECO:0000256" key="1">
    <source>
        <dbReference type="SAM" id="MobiDB-lite"/>
    </source>
</evidence>
<proteinExistence type="predicted"/>
<keyword evidence="5" id="KW-1185">Reference proteome</keyword>
<feature type="transmembrane region" description="Helical" evidence="2">
    <location>
        <begin position="157"/>
        <end position="177"/>
    </location>
</feature>
<feature type="transmembrane region" description="Helical" evidence="2">
    <location>
        <begin position="212"/>
        <end position="234"/>
    </location>
</feature>
<evidence type="ECO:0008006" key="6">
    <source>
        <dbReference type="Google" id="ProtNLM"/>
    </source>
</evidence>
<evidence type="ECO:0000313" key="4">
    <source>
        <dbReference type="EMBL" id="CCA67954.1"/>
    </source>
</evidence>
<dbReference type="EMBL" id="CAFZ01000023">
    <property type="protein sequence ID" value="CCA67954.1"/>
    <property type="molecule type" value="Genomic_DNA"/>
</dbReference>
<feature type="region of interest" description="Disordered" evidence="1">
    <location>
        <begin position="400"/>
        <end position="581"/>
    </location>
</feature>
<feature type="compositionally biased region" description="Low complexity" evidence="1">
    <location>
        <begin position="512"/>
        <end position="550"/>
    </location>
</feature>
<dbReference type="eggNOG" id="ENOG502RY0X">
    <property type="taxonomic scope" value="Eukaryota"/>
</dbReference>
<sequence>MEPRTFGGHFYLLSTLFFIFAPATAAQHVAVDGSNSIIFPPGNNVPLLRSLSTSVHLIGASVIAYCIARRTQPNSFRASLLIKWLVLCIFIDSWLFVFGAGILISGVGLSLNAYACSAGIFLCICLYAISKLLIYSFLVEKLYIVHPHPGGRLRSPVYRFCAAFVIGYGIIIILSIVGRISFIRSDGACFIGLGRVASLTLLIYDLLLNVVFTWYFGSLHPVILLTDLPSFFLYPIYRVENLSSRLKVIAKRTLIAAIVALLTSAINILVLTILHGKELGALCLGSCGLDTVVNALAIFAVTAPVDEAPESSNEADTHTKGIVSEVNHGRLGGFLPSRRYPRNLDVGVTSTRGILETEEGYKRAVDYKTSTRSVHFPPEITRQDRLSMAEINLEAGMGEMTLVDSDPLQTSMSRKSSKRSSKHSLKPRNEHPSAPILPRYRLSLSATSQPKQESNTNVGYDVGSCSIPPTIHAPRPPSPEMTSVEVRREGGGSLRLSRSSKVPSTWSFTNDSPPRSRGRSASVSVAGSSTHAAASSSSTSSANQSQSQTHIVDLGDEVETLSSRANSQSPSATRTLPPSTLDEARERLQVLSALTKATGGGRRSPSRAHGAPLEVSVTMQTDQRVEQKKKRQTDLIEDYSGSLYNVRGRSYSSSGGL</sequence>
<dbReference type="PANTHER" id="PTHR38848:SF3">
    <property type="entry name" value="G-PROTEIN COUPLED RECEPTORS FAMILY 3 PROFILE DOMAIN-CONTAINING PROTEIN"/>
    <property type="match status" value="1"/>
</dbReference>
<evidence type="ECO:0000256" key="2">
    <source>
        <dbReference type="SAM" id="Phobius"/>
    </source>
</evidence>
<organism evidence="4 5">
    <name type="scientific">Serendipita indica (strain DSM 11827)</name>
    <name type="common">Root endophyte fungus</name>
    <name type="synonym">Piriformospora indica</name>
    <dbReference type="NCBI Taxonomy" id="1109443"/>
    <lineage>
        <taxon>Eukaryota</taxon>
        <taxon>Fungi</taxon>
        <taxon>Dikarya</taxon>
        <taxon>Basidiomycota</taxon>
        <taxon>Agaricomycotina</taxon>
        <taxon>Agaricomycetes</taxon>
        <taxon>Sebacinales</taxon>
        <taxon>Serendipitaceae</taxon>
        <taxon>Serendipita</taxon>
    </lineage>
</organism>
<dbReference type="AlphaFoldDB" id="G4T9G1"/>
<keyword evidence="2" id="KW-0812">Transmembrane</keyword>
<feature type="transmembrane region" description="Helical" evidence="2">
    <location>
        <begin position="111"/>
        <end position="137"/>
    </location>
</feature>
<feature type="transmembrane region" description="Helical" evidence="2">
    <location>
        <begin position="80"/>
        <end position="105"/>
    </location>
</feature>
<reference evidence="4 5" key="1">
    <citation type="journal article" date="2011" name="PLoS Pathog.">
        <title>Endophytic Life Strategies Decoded by Genome and Transcriptome Analyses of the Mutualistic Root Symbiont Piriformospora indica.</title>
        <authorList>
            <person name="Zuccaro A."/>
            <person name="Lahrmann U."/>
            <person name="Guldener U."/>
            <person name="Langen G."/>
            <person name="Pfiffi S."/>
            <person name="Biedenkopf D."/>
            <person name="Wong P."/>
            <person name="Samans B."/>
            <person name="Grimm C."/>
            <person name="Basiewicz M."/>
            <person name="Murat C."/>
            <person name="Martin F."/>
            <person name="Kogel K.H."/>
        </authorList>
    </citation>
    <scope>NUCLEOTIDE SEQUENCE [LARGE SCALE GENOMIC DNA]</scope>
    <source>
        <strain evidence="4 5">DSM 11827</strain>
    </source>
</reference>
<feature type="transmembrane region" description="Helical" evidence="2">
    <location>
        <begin position="254"/>
        <end position="274"/>
    </location>
</feature>
<gene>
    <name evidence="4" type="ORF">PIIN_01822</name>
</gene>
<protein>
    <recommendedName>
        <fullName evidence="6">Transmembrane protein</fullName>
    </recommendedName>
</protein>